<keyword evidence="4" id="KW-1185">Reference proteome</keyword>
<evidence type="ECO:0000256" key="1">
    <source>
        <dbReference type="SAM" id="MobiDB-lite"/>
    </source>
</evidence>
<dbReference type="Pfam" id="PF01266">
    <property type="entry name" value="DAO"/>
    <property type="match status" value="1"/>
</dbReference>
<protein>
    <recommendedName>
        <fullName evidence="2">FAD dependent oxidoreductase domain-containing protein</fullName>
    </recommendedName>
</protein>
<feature type="domain" description="FAD dependent oxidoreductase" evidence="2">
    <location>
        <begin position="126"/>
        <end position="320"/>
    </location>
</feature>
<dbReference type="PANTHER" id="PTHR13847">
    <property type="entry name" value="SARCOSINE DEHYDROGENASE-RELATED"/>
    <property type="match status" value="1"/>
</dbReference>
<organism evidence="3 4">
    <name type="scientific">Vitrella brassicaformis (strain CCMP3155)</name>
    <dbReference type="NCBI Taxonomy" id="1169540"/>
    <lineage>
        <taxon>Eukaryota</taxon>
        <taxon>Sar</taxon>
        <taxon>Alveolata</taxon>
        <taxon>Colpodellida</taxon>
        <taxon>Vitrellaceae</taxon>
        <taxon>Vitrella</taxon>
    </lineage>
</organism>
<dbReference type="EMBL" id="CDMY01000433">
    <property type="protein sequence ID" value="CEM12102.1"/>
    <property type="molecule type" value="Genomic_DNA"/>
</dbReference>
<dbReference type="Gene3D" id="3.50.50.60">
    <property type="entry name" value="FAD/NAD(P)-binding domain"/>
    <property type="match status" value="2"/>
</dbReference>
<proteinExistence type="predicted"/>
<sequence>MEAAGVGKGPSEGESDGGVKRERSESGRHCQNAGLQVVIVGGGIVAASIAWNVSLTCSVIVVHDTPVDSVLPVACEDHDTADSRHPRAPQHSISQLSIPGGSDALESPSCYPFGWINSYPPNSHDSRTKFGHNLLSRLATRMWPKFLSLLNLSAGECSYRCGSCLWATDEDSVKLLEESIRLCRDVDYRSTQVSPVDLKDRIGSKVRLNSARLCVHNPDEATVDADVVANRCFQKAKECGATVVRARALRIIIDSDGAVKGVETSKHEVITADVVVIASGVGSEASRLALTAGIRHIPLMPCSDVIVRAQSEDPVNKPLPRLLKDCGCLQKFCLGTDDGRDHRIENYHLRQKADGSIVMARIGRGMDRSSEFLDASIGRQDGSATSANMALTLRRSSSAGGGARIRSAMSATSVLPPTTPSPKRAATTTMQSGGFSPLQPGFRPLGPYCRRHSTSGAGFGRGEARWDAPKMQPLHEEEAQDYSVNVVSPSLLVHDEPEIQHVGRHVLDTWSEDIPELNREDLALSTWIWDRPLVEDGLPIIGWSSHVTNLYLAITQSGVTLAPVIGKLAAPEILSGSTSNELLSPYRMTRFAQKS</sequence>
<name>A0A0G4FFV3_VITBC</name>
<dbReference type="SUPFAM" id="SSF51905">
    <property type="entry name" value="FAD/NAD(P)-binding domain"/>
    <property type="match status" value="1"/>
</dbReference>
<feature type="region of interest" description="Disordered" evidence="1">
    <location>
        <begin position="1"/>
        <end position="28"/>
    </location>
</feature>
<dbReference type="VEuPathDB" id="CryptoDB:Vbra_15311"/>
<dbReference type="STRING" id="1169540.A0A0G4FFV3"/>
<dbReference type="AlphaFoldDB" id="A0A0G4FFV3"/>
<reference evidence="3 4" key="1">
    <citation type="submission" date="2014-11" db="EMBL/GenBank/DDBJ databases">
        <authorList>
            <person name="Zhu J."/>
            <person name="Qi W."/>
            <person name="Song R."/>
        </authorList>
    </citation>
    <scope>NUCLEOTIDE SEQUENCE [LARGE SCALE GENOMIC DNA]</scope>
</reference>
<evidence type="ECO:0000259" key="2">
    <source>
        <dbReference type="Pfam" id="PF01266"/>
    </source>
</evidence>
<dbReference type="Proteomes" id="UP000041254">
    <property type="component" value="Unassembled WGS sequence"/>
</dbReference>
<feature type="region of interest" description="Disordered" evidence="1">
    <location>
        <begin position="412"/>
        <end position="439"/>
    </location>
</feature>
<dbReference type="InterPro" id="IPR036188">
    <property type="entry name" value="FAD/NAD-bd_sf"/>
</dbReference>
<dbReference type="InterPro" id="IPR006076">
    <property type="entry name" value="FAD-dep_OxRdtase"/>
</dbReference>
<dbReference type="OrthoDB" id="5340195at2759"/>
<feature type="region of interest" description="Disordered" evidence="1">
    <location>
        <begin position="79"/>
        <end position="98"/>
    </location>
</feature>
<dbReference type="InParanoid" id="A0A0G4FFV3"/>
<dbReference type="Gene3D" id="3.30.9.10">
    <property type="entry name" value="D-Amino Acid Oxidase, subunit A, domain 2"/>
    <property type="match status" value="1"/>
</dbReference>
<accession>A0A0G4FFV3</accession>
<gene>
    <name evidence="3" type="ORF">Vbra_15311</name>
</gene>
<feature type="compositionally biased region" description="Basic and acidic residues" evidence="1">
    <location>
        <begin position="17"/>
        <end position="28"/>
    </location>
</feature>
<evidence type="ECO:0000313" key="3">
    <source>
        <dbReference type="EMBL" id="CEM12102.1"/>
    </source>
</evidence>
<evidence type="ECO:0000313" key="4">
    <source>
        <dbReference type="Proteomes" id="UP000041254"/>
    </source>
</evidence>
<feature type="compositionally biased region" description="Gly residues" evidence="1">
    <location>
        <begin position="1"/>
        <end position="10"/>
    </location>
</feature>
<dbReference type="GO" id="GO:0005737">
    <property type="term" value="C:cytoplasm"/>
    <property type="evidence" value="ECO:0007669"/>
    <property type="project" value="TreeGrafter"/>
</dbReference>